<dbReference type="EMBL" id="OU015584">
    <property type="protein sequence ID" value="CAG5077617.1"/>
    <property type="molecule type" value="Genomic_DNA"/>
</dbReference>
<name>A0A916JJD7_9FLAO</name>
<proteinExistence type="predicted"/>
<gene>
    <name evidence="1" type="ORF">CRYO30217_00439</name>
</gene>
<accession>A0A916JJD7</accession>
<organism evidence="1 2">
    <name type="scientific">Parvicella tangerina</name>
    <dbReference type="NCBI Taxonomy" id="2829795"/>
    <lineage>
        <taxon>Bacteria</taxon>
        <taxon>Pseudomonadati</taxon>
        <taxon>Bacteroidota</taxon>
        <taxon>Flavobacteriia</taxon>
        <taxon>Flavobacteriales</taxon>
        <taxon>Parvicellaceae</taxon>
        <taxon>Parvicella</taxon>
    </lineage>
</organism>
<sequence length="264" mass="30747">MDRSYSYNKRMKHIAKLDLDNVVPAYPESISTKYSFLDEQELIYPTGITLVSSQILPGEDFYYNLITNCSESVSPLKACVISYRRSFEHICNKLVAIQTGAHLEGRPQQLSFCETSKKKLNDVLDSDNIQINADPPLRIDDLIAYMGHELKEWTGIYFIDRLNSFIYETEEEVLEKLYRFSTQNQRPVVIYRQTEPEEGEKDEEHSITFLDSQLLKTVTNHIIYVGWQNENTQNEISIYVESNKDIGRSDFHSLEWNYLNGICE</sequence>
<protein>
    <submittedName>
        <fullName evidence="1">Uncharacterized protein</fullName>
    </submittedName>
</protein>
<keyword evidence="2" id="KW-1185">Reference proteome</keyword>
<reference evidence="1" key="1">
    <citation type="submission" date="2021-04" db="EMBL/GenBank/DDBJ databases">
        <authorList>
            <person name="Rodrigo-Torres L."/>
            <person name="Arahal R. D."/>
            <person name="Lucena T."/>
        </authorList>
    </citation>
    <scope>NUCLEOTIDE SEQUENCE</scope>
    <source>
        <strain evidence="1">AS29M-1</strain>
    </source>
</reference>
<dbReference type="KEGG" id="ptan:CRYO30217_00439"/>
<evidence type="ECO:0000313" key="2">
    <source>
        <dbReference type="Proteomes" id="UP000683507"/>
    </source>
</evidence>
<dbReference type="Proteomes" id="UP000683507">
    <property type="component" value="Chromosome"/>
</dbReference>
<dbReference type="AlphaFoldDB" id="A0A916JJD7"/>
<evidence type="ECO:0000313" key="1">
    <source>
        <dbReference type="EMBL" id="CAG5077617.1"/>
    </source>
</evidence>